<evidence type="ECO:0000256" key="6">
    <source>
        <dbReference type="ARBA" id="ARBA00022692"/>
    </source>
</evidence>
<feature type="compositionally biased region" description="Low complexity" evidence="10">
    <location>
        <begin position="105"/>
        <end position="120"/>
    </location>
</feature>
<name>A0A2K4MSB4_9NEIS</name>
<protein>
    <recommendedName>
        <fullName evidence="11">TonB C-terminal domain-containing protein</fullName>
    </recommendedName>
</protein>
<dbReference type="GO" id="GO:0098797">
    <property type="term" value="C:plasma membrane protein complex"/>
    <property type="evidence" value="ECO:0007669"/>
    <property type="project" value="TreeGrafter"/>
</dbReference>
<evidence type="ECO:0000256" key="10">
    <source>
        <dbReference type="SAM" id="MobiDB-lite"/>
    </source>
</evidence>
<comment type="caution">
    <text evidence="12">The sequence shown here is derived from an EMBL/GenBank/DDBJ whole genome shotgun (WGS) entry which is preliminary data.</text>
</comment>
<dbReference type="EMBL" id="PPTF01000016">
    <property type="protein sequence ID" value="POA99872.1"/>
    <property type="molecule type" value="Genomic_DNA"/>
</dbReference>
<dbReference type="PROSITE" id="PS52015">
    <property type="entry name" value="TONB_CTD"/>
    <property type="match status" value="1"/>
</dbReference>
<evidence type="ECO:0000256" key="1">
    <source>
        <dbReference type="ARBA" id="ARBA00004383"/>
    </source>
</evidence>
<evidence type="ECO:0000256" key="3">
    <source>
        <dbReference type="ARBA" id="ARBA00022448"/>
    </source>
</evidence>
<dbReference type="SUPFAM" id="SSF74653">
    <property type="entry name" value="TolA/TonB C-terminal domain"/>
    <property type="match status" value="1"/>
</dbReference>
<keyword evidence="6" id="KW-0812">Transmembrane</keyword>
<evidence type="ECO:0000256" key="4">
    <source>
        <dbReference type="ARBA" id="ARBA00022475"/>
    </source>
</evidence>
<keyword evidence="3" id="KW-0813">Transport</keyword>
<dbReference type="InterPro" id="IPR037682">
    <property type="entry name" value="TonB_C"/>
</dbReference>
<dbReference type="AlphaFoldDB" id="A0A2K4MSB4"/>
<dbReference type="GO" id="GO:0031992">
    <property type="term" value="F:energy transducer activity"/>
    <property type="evidence" value="ECO:0007669"/>
    <property type="project" value="TreeGrafter"/>
</dbReference>
<dbReference type="GO" id="GO:0015031">
    <property type="term" value="P:protein transport"/>
    <property type="evidence" value="ECO:0007669"/>
    <property type="project" value="UniProtKB-KW"/>
</dbReference>
<keyword evidence="7" id="KW-0653">Protein transport</keyword>
<organism evidence="12 13">
    <name type="scientific">Chromobacterium sinusclupearum</name>
    <dbReference type="NCBI Taxonomy" id="2077146"/>
    <lineage>
        <taxon>Bacteria</taxon>
        <taxon>Pseudomonadati</taxon>
        <taxon>Pseudomonadota</taxon>
        <taxon>Betaproteobacteria</taxon>
        <taxon>Neisseriales</taxon>
        <taxon>Chromobacteriaceae</taxon>
        <taxon>Chromobacterium</taxon>
    </lineage>
</organism>
<keyword evidence="9" id="KW-0472">Membrane</keyword>
<evidence type="ECO:0000256" key="5">
    <source>
        <dbReference type="ARBA" id="ARBA00022519"/>
    </source>
</evidence>
<dbReference type="Gene3D" id="3.30.1150.10">
    <property type="match status" value="1"/>
</dbReference>
<evidence type="ECO:0000256" key="8">
    <source>
        <dbReference type="ARBA" id="ARBA00022989"/>
    </source>
</evidence>
<dbReference type="GO" id="GO:0055085">
    <property type="term" value="P:transmembrane transport"/>
    <property type="evidence" value="ECO:0007669"/>
    <property type="project" value="InterPro"/>
</dbReference>
<keyword evidence="4" id="KW-1003">Cell membrane</keyword>
<evidence type="ECO:0000256" key="2">
    <source>
        <dbReference type="ARBA" id="ARBA00006555"/>
    </source>
</evidence>
<feature type="region of interest" description="Disordered" evidence="10">
    <location>
        <begin position="45"/>
        <end position="160"/>
    </location>
</feature>
<dbReference type="PANTHER" id="PTHR33446:SF2">
    <property type="entry name" value="PROTEIN TONB"/>
    <property type="match status" value="1"/>
</dbReference>
<feature type="domain" description="TonB C-terminal" evidence="11">
    <location>
        <begin position="164"/>
        <end position="255"/>
    </location>
</feature>
<evidence type="ECO:0000313" key="12">
    <source>
        <dbReference type="EMBL" id="POA99872.1"/>
    </source>
</evidence>
<dbReference type="PANTHER" id="PTHR33446">
    <property type="entry name" value="PROTEIN TONB-RELATED"/>
    <property type="match status" value="1"/>
</dbReference>
<evidence type="ECO:0000256" key="7">
    <source>
        <dbReference type="ARBA" id="ARBA00022927"/>
    </source>
</evidence>
<keyword evidence="5" id="KW-0997">Cell inner membrane</keyword>
<reference evidence="12 13" key="1">
    <citation type="submission" date="2018-01" db="EMBL/GenBank/DDBJ databases">
        <title>Genomic Sequence of Chromobacterium MWU13-2610 from wild cranberry bogs within the Cape Cod National Seashore.</title>
        <authorList>
            <person name="O'Hara-Hanley K."/>
            <person name="Soby S."/>
            <person name="Harrison A."/>
        </authorList>
    </citation>
    <scope>NUCLEOTIDE SEQUENCE [LARGE SCALE GENOMIC DNA]</scope>
    <source>
        <strain evidence="12 13">MWU13-2610</strain>
    </source>
</reference>
<keyword evidence="8" id="KW-1133">Transmembrane helix</keyword>
<proteinExistence type="inferred from homology"/>
<comment type="similarity">
    <text evidence="2">Belongs to the TonB family.</text>
</comment>
<feature type="compositionally biased region" description="Basic and acidic residues" evidence="10">
    <location>
        <begin position="134"/>
        <end position="144"/>
    </location>
</feature>
<sequence length="255" mass="26769">MMRWALPLSLLAHGLLLWLLWLPWQFEPNRPAVPLVVALRGGEAGQAEGGDVAGRLGRAGDSAAAMRSRGGATQEPPAMIQRSLQPSQALPSPGTEKPMRPAAPTPSAAAKASPLAPAQANRYSTIAAPGEPRAVGHGEAKDGGQIKLPAGSGKTGEGAEGDREALYAPAYLENPQPSYPERSRQQGEEGVVLLKVRVGTNGRALAVELARSSGFRRLDQSALETVSRWRFAPAVRNGAAIESTLTVPIRFQAGP</sequence>
<comment type="subcellular location">
    <subcellularLocation>
        <location evidence="1">Cell inner membrane</location>
        <topology evidence="1">Single-pass membrane protein</topology>
        <orientation evidence="1">Periplasmic side</orientation>
    </subcellularLocation>
</comment>
<dbReference type="InterPro" id="IPR051045">
    <property type="entry name" value="TonB-dependent_transducer"/>
</dbReference>
<dbReference type="Proteomes" id="UP000236416">
    <property type="component" value="Unassembled WGS sequence"/>
</dbReference>
<gene>
    <name evidence="12" type="ORF">C2134_04690</name>
</gene>
<keyword evidence="13" id="KW-1185">Reference proteome</keyword>
<dbReference type="InterPro" id="IPR006260">
    <property type="entry name" value="TonB/TolA_C"/>
</dbReference>
<dbReference type="RefSeq" id="WP_103317938.1">
    <property type="nucleotide sequence ID" value="NZ_PPTF01000016.1"/>
</dbReference>
<evidence type="ECO:0000259" key="11">
    <source>
        <dbReference type="PROSITE" id="PS52015"/>
    </source>
</evidence>
<evidence type="ECO:0000313" key="13">
    <source>
        <dbReference type="Proteomes" id="UP000236416"/>
    </source>
</evidence>
<evidence type="ECO:0000256" key="9">
    <source>
        <dbReference type="ARBA" id="ARBA00023136"/>
    </source>
</evidence>
<accession>A0A2K4MSB4</accession>
<dbReference type="NCBIfam" id="TIGR01352">
    <property type="entry name" value="tonB_Cterm"/>
    <property type="match status" value="1"/>
</dbReference>
<dbReference type="Pfam" id="PF03544">
    <property type="entry name" value="TonB_C"/>
    <property type="match status" value="1"/>
</dbReference>